<dbReference type="InterPro" id="IPR036390">
    <property type="entry name" value="WH_DNA-bd_sf"/>
</dbReference>
<dbReference type="AlphaFoldDB" id="A0A1N5WNY1"/>
<dbReference type="EMBL" id="FSQT01000001">
    <property type="protein sequence ID" value="SIM86894.1"/>
    <property type="molecule type" value="Genomic_DNA"/>
</dbReference>
<dbReference type="RefSeq" id="WP_074311660.1">
    <property type="nucleotide sequence ID" value="NZ_FSQT01000001.1"/>
</dbReference>
<dbReference type="Proteomes" id="UP000185124">
    <property type="component" value="Unassembled WGS sequence"/>
</dbReference>
<accession>A0A1N5WNY1</accession>
<evidence type="ECO:0000313" key="2">
    <source>
        <dbReference type="Proteomes" id="UP000185124"/>
    </source>
</evidence>
<protein>
    <submittedName>
        <fullName evidence="1">Predicted transcriptional regulator, ArsR family</fullName>
    </submittedName>
</protein>
<organism evidence="1 2">
    <name type="scientific">Micromonospora cremea</name>
    <dbReference type="NCBI Taxonomy" id="709881"/>
    <lineage>
        <taxon>Bacteria</taxon>
        <taxon>Bacillati</taxon>
        <taxon>Actinomycetota</taxon>
        <taxon>Actinomycetes</taxon>
        <taxon>Micromonosporales</taxon>
        <taxon>Micromonosporaceae</taxon>
        <taxon>Micromonospora</taxon>
    </lineage>
</organism>
<name>A0A1N5WNY1_9ACTN</name>
<dbReference type="STRING" id="709881.SAMN04489832_2630"/>
<dbReference type="Gene3D" id="1.10.10.10">
    <property type="entry name" value="Winged helix-like DNA-binding domain superfamily/Winged helix DNA-binding domain"/>
    <property type="match status" value="1"/>
</dbReference>
<evidence type="ECO:0000313" key="1">
    <source>
        <dbReference type="EMBL" id="SIM86894.1"/>
    </source>
</evidence>
<sequence length="214" mass="23060">MASASWQAVTALVDQVRRALYDYVRSQDHPVTRDEAAEAQGISRNLAAFHLDKLVAAKVLQARYEAPTDQPRGRGRTPKVYEAAPGCISLTIPERRYDLIGEILAQAVADDPTDARSTALRLAEQRGATIGRQAGGGGPVAALLDELGFEPVDDDELIWLRNCPFHQLAVQQTELVCGLNQAFIAGLLDGLGRTQLRARLAPSPGGCCVQIHPA</sequence>
<proteinExistence type="predicted"/>
<dbReference type="SUPFAM" id="SSF46785">
    <property type="entry name" value="Winged helix' DNA-binding domain"/>
    <property type="match status" value="1"/>
</dbReference>
<keyword evidence="2" id="KW-1185">Reference proteome</keyword>
<dbReference type="InterPro" id="IPR036388">
    <property type="entry name" value="WH-like_DNA-bd_sf"/>
</dbReference>
<gene>
    <name evidence="1" type="ORF">SAMN04489832_2630</name>
</gene>
<reference evidence="2" key="1">
    <citation type="submission" date="2016-12" db="EMBL/GenBank/DDBJ databases">
        <authorList>
            <person name="Varghese N."/>
            <person name="Submissions S."/>
        </authorList>
    </citation>
    <scope>NUCLEOTIDE SEQUENCE [LARGE SCALE GENOMIC DNA]</scope>
    <source>
        <strain evidence="2">DSM 45599</strain>
    </source>
</reference>
<dbReference type="OrthoDB" id="3399802at2"/>